<dbReference type="SMART" id="SM00871">
    <property type="entry name" value="AraC_E_bind"/>
    <property type="match status" value="1"/>
</dbReference>
<dbReference type="InterPro" id="IPR020449">
    <property type="entry name" value="Tscrpt_reg_AraC-type_HTH"/>
</dbReference>
<proteinExistence type="predicted"/>
<reference evidence="5" key="1">
    <citation type="journal article" date="2014" name="Int. J. Syst. Evol. Microbiol.">
        <title>Complete genome sequence of Corynebacterium casei LMG S-19264T (=DSM 44701T), isolated from a smear-ripened cheese.</title>
        <authorList>
            <consortium name="US DOE Joint Genome Institute (JGI-PGF)"/>
            <person name="Walter F."/>
            <person name="Albersmeier A."/>
            <person name="Kalinowski J."/>
            <person name="Ruckert C."/>
        </authorList>
    </citation>
    <scope>NUCLEOTIDE SEQUENCE</scope>
    <source>
        <strain evidence="5">JCM 30804</strain>
    </source>
</reference>
<keyword evidence="6" id="KW-1185">Reference proteome</keyword>
<evidence type="ECO:0000256" key="3">
    <source>
        <dbReference type="ARBA" id="ARBA00023163"/>
    </source>
</evidence>
<dbReference type="SUPFAM" id="SSF55136">
    <property type="entry name" value="Probable bacterial effector-binding domain"/>
    <property type="match status" value="1"/>
</dbReference>
<dbReference type="Proteomes" id="UP000613743">
    <property type="component" value="Unassembled WGS sequence"/>
</dbReference>
<evidence type="ECO:0000256" key="2">
    <source>
        <dbReference type="ARBA" id="ARBA00023125"/>
    </source>
</evidence>
<dbReference type="PANTHER" id="PTHR40055">
    <property type="entry name" value="TRANSCRIPTIONAL REGULATOR YGIV-RELATED"/>
    <property type="match status" value="1"/>
</dbReference>
<dbReference type="PROSITE" id="PS01124">
    <property type="entry name" value="HTH_ARAC_FAMILY_2"/>
    <property type="match status" value="1"/>
</dbReference>
<sequence length="304" mass="34126">MGHNTAAYKIRVCAAMNYISQNLERDLSLDEIAEVAAFSKFHFHRIFKAVVGETVADFTRRLRLETAANRLLSNEFDDITTIAMECGFSSSQNFAKAFRQCFNITPSQYRKSKIGNKERNSENALSLKALYDPDTAFINQLNSKRRSAMKAEIKQMPQLNVAYVRKIGAYGKEICEQAMTELCQWAAPRGHLATGKIVSVYWDNPEVTPAEKCRVDACVSVPNGTAVEGKVALQTITGGLYGVCHFEVPCDGFQQAWDDAFGWLVTSGYECADKPCYELYHNNAEEHPEGKWIFDICIPLKSDK</sequence>
<dbReference type="RefSeq" id="WP_188917744.1">
    <property type="nucleotide sequence ID" value="NZ_BMPZ01000001.1"/>
</dbReference>
<keyword evidence="2" id="KW-0238">DNA-binding</keyword>
<dbReference type="PANTHER" id="PTHR40055:SF1">
    <property type="entry name" value="TRANSCRIPTIONAL REGULATOR YGIV-RELATED"/>
    <property type="match status" value="1"/>
</dbReference>
<organism evidence="5 6">
    <name type="scientific">Shewanella gelidii</name>
    <dbReference type="NCBI Taxonomy" id="1642821"/>
    <lineage>
        <taxon>Bacteria</taxon>
        <taxon>Pseudomonadati</taxon>
        <taxon>Pseudomonadota</taxon>
        <taxon>Gammaproteobacteria</taxon>
        <taxon>Alteromonadales</taxon>
        <taxon>Shewanellaceae</taxon>
        <taxon>Shewanella</taxon>
    </lineage>
</organism>
<dbReference type="InterPro" id="IPR011256">
    <property type="entry name" value="Reg_factor_effector_dom_sf"/>
</dbReference>
<keyword evidence="3" id="KW-0804">Transcription</keyword>
<dbReference type="SMART" id="SM00342">
    <property type="entry name" value="HTH_ARAC"/>
    <property type="match status" value="1"/>
</dbReference>
<dbReference type="GO" id="GO:0043565">
    <property type="term" value="F:sequence-specific DNA binding"/>
    <property type="evidence" value="ECO:0007669"/>
    <property type="project" value="InterPro"/>
</dbReference>
<evidence type="ECO:0000256" key="1">
    <source>
        <dbReference type="ARBA" id="ARBA00023015"/>
    </source>
</evidence>
<feature type="domain" description="HTH araC/xylS-type" evidence="4">
    <location>
        <begin position="13"/>
        <end position="112"/>
    </location>
</feature>
<dbReference type="InterPro" id="IPR018060">
    <property type="entry name" value="HTH_AraC"/>
</dbReference>
<evidence type="ECO:0000313" key="6">
    <source>
        <dbReference type="Proteomes" id="UP000613743"/>
    </source>
</evidence>
<evidence type="ECO:0000259" key="4">
    <source>
        <dbReference type="PROSITE" id="PS01124"/>
    </source>
</evidence>
<keyword evidence="1" id="KW-0805">Transcription regulation</keyword>
<dbReference type="PRINTS" id="PR00032">
    <property type="entry name" value="HTHARAC"/>
</dbReference>
<dbReference type="InterPro" id="IPR018062">
    <property type="entry name" value="HTH_AraC-typ_CS"/>
</dbReference>
<dbReference type="Gene3D" id="3.20.80.10">
    <property type="entry name" value="Regulatory factor, effector binding domain"/>
    <property type="match status" value="1"/>
</dbReference>
<dbReference type="EMBL" id="BMPZ01000001">
    <property type="protein sequence ID" value="GGI71858.1"/>
    <property type="molecule type" value="Genomic_DNA"/>
</dbReference>
<dbReference type="Pfam" id="PF12833">
    <property type="entry name" value="HTH_18"/>
    <property type="match status" value="1"/>
</dbReference>
<protein>
    <submittedName>
        <fullName evidence="5">AraC family transcriptional regulator</fullName>
    </submittedName>
</protein>
<accession>A0A917JIY9</accession>
<dbReference type="PROSITE" id="PS00041">
    <property type="entry name" value="HTH_ARAC_FAMILY_1"/>
    <property type="match status" value="1"/>
</dbReference>
<gene>
    <name evidence="5" type="ORF">GCM10009332_06520</name>
</gene>
<dbReference type="InterPro" id="IPR010499">
    <property type="entry name" value="AraC_E-bd"/>
</dbReference>
<dbReference type="InterPro" id="IPR029442">
    <property type="entry name" value="GyrI-like"/>
</dbReference>
<dbReference type="SUPFAM" id="SSF46689">
    <property type="entry name" value="Homeodomain-like"/>
    <property type="match status" value="2"/>
</dbReference>
<comment type="caution">
    <text evidence="5">The sequence shown here is derived from an EMBL/GenBank/DDBJ whole genome shotgun (WGS) entry which is preliminary data.</text>
</comment>
<dbReference type="Gene3D" id="1.10.10.60">
    <property type="entry name" value="Homeodomain-like"/>
    <property type="match status" value="2"/>
</dbReference>
<dbReference type="InterPro" id="IPR050908">
    <property type="entry name" value="SmbC-like"/>
</dbReference>
<evidence type="ECO:0000313" key="5">
    <source>
        <dbReference type="EMBL" id="GGI71858.1"/>
    </source>
</evidence>
<name>A0A917JIY9_9GAMM</name>
<dbReference type="Pfam" id="PF06445">
    <property type="entry name" value="GyrI-like"/>
    <property type="match status" value="1"/>
</dbReference>
<dbReference type="GO" id="GO:0003700">
    <property type="term" value="F:DNA-binding transcription factor activity"/>
    <property type="evidence" value="ECO:0007669"/>
    <property type="project" value="InterPro"/>
</dbReference>
<reference evidence="5" key="2">
    <citation type="submission" date="2020-09" db="EMBL/GenBank/DDBJ databases">
        <authorList>
            <person name="Sun Q."/>
            <person name="Ohkuma M."/>
        </authorList>
    </citation>
    <scope>NUCLEOTIDE SEQUENCE</scope>
    <source>
        <strain evidence="5">JCM 30804</strain>
    </source>
</reference>
<dbReference type="AlphaFoldDB" id="A0A917JIY9"/>
<dbReference type="InterPro" id="IPR009057">
    <property type="entry name" value="Homeodomain-like_sf"/>
</dbReference>